<proteinExistence type="inferred from homology"/>
<dbReference type="AlphaFoldDB" id="B9XNA6"/>
<name>B9XNA6_PEDPL</name>
<dbReference type="RefSeq" id="WP_007417293.1">
    <property type="nucleotide sequence ID" value="NZ_ABOX02000039.1"/>
</dbReference>
<evidence type="ECO:0000256" key="3">
    <source>
        <dbReference type="PIRSR" id="PIRSR605502-1"/>
    </source>
</evidence>
<dbReference type="STRING" id="320771.Cflav_PD1560"/>
<dbReference type="InterPro" id="IPR005502">
    <property type="entry name" value="Ribosyl_crysJ1"/>
</dbReference>
<feature type="binding site" evidence="3">
    <location>
        <position position="269"/>
    </location>
    <ligand>
        <name>Mg(2+)</name>
        <dbReference type="ChEBI" id="CHEBI:18420"/>
        <label>1</label>
    </ligand>
</feature>
<evidence type="ECO:0000256" key="1">
    <source>
        <dbReference type="ARBA" id="ARBA00010702"/>
    </source>
</evidence>
<evidence type="ECO:0000256" key="2">
    <source>
        <dbReference type="ARBA" id="ARBA00022801"/>
    </source>
</evidence>
<feature type="binding site" evidence="3">
    <location>
        <position position="271"/>
    </location>
    <ligand>
        <name>Mg(2+)</name>
        <dbReference type="ChEBI" id="CHEBI:18420"/>
        <label>1</label>
    </ligand>
</feature>
<dbReference type="PANTHER" id="PTHR16222:SF24">
    <property type="entry name" value="ADP-RIBOSYLHYDROLASE ARH3"/>
    <property type="match status" value="1"/>
</dbReference>
<organism evidence="4 5">
    <name type="scientific">Pedosphaera parvula (strain Ellin514)</name>
    <dbReference type="NCBI Taxonomy" id="320771"/>
    <lineage>
        <taxon>Bacteria</taxon>
        <taxon>Pseudomonadati</taxon>
        <taxon>Verrucomicrobiota</taxon>
        <taxon>Pedosphaerae</taxon>
        <taxon>Pedosphaerales</taxon>
        <taxon>Pedosphaeraceae</taxon>
        <taxon>Pedosphaera</taxon>
    </lineage>
</organism>
<protein>
    <submittedName>
        <fullName evidence="4">ADP-ribosylation/Crystallin J1</fullName>
    </submittedName>
</protein>
<dbReference type="Gene3D" id="1.10.4080.10">
    <property type="entry name" value="ADP-ribosylation/Crystallin J1"/>
    <property type="match status" value="1"/>
</dbReference>
<dbReference type="GO" id="GO:0046872">
    <property type="term" value="F:metal ion binding"/>
    <property type="evidence" value="ECO:0007669"/>
    <property type="project" value="UniProtKB-KW"/>
</dbReference>
<feature type="binding site" evidence="3">
    <location>
        <position position="272"/>
    </location>
    <ligand>
        <name>Mg(2+)</name>
        <dbReference type="ChEBI" id="CHEBI:18420"/>
        <label>1</label>
    </ligand>
</feature>
<accession>B9XNA6</accession>
<comment type="cofactor">
    <cofactor evidence="3">
        <name>Mg(2+)</name>
        <dbReference type="ChEBI" id="CHEBI:18420"/>
    </cofactor>
    <text evidence="3">Binds 2 magnesium ions per subunit.</text>
</comment>
<dbReference type="SUPFAM" id="SSF101478">
    <property type="entry name" value="ADP-ribosylglycohydrolase"/>
    <property type="match status" value="1"/>
</dbReference>
<feature type="binding site" evidence="3">
    <location>
        <position position="57"/>
    </location>
    <ligand>
        <name>Mg(2+)</name>
        <dbReference type="ChEBI" id="CHEBI:18420"/>
        <label>1</label>
    </ligand>
</feature>
<dbReference type="PANTHER" id="PTHR16222">
    <property type="entry name" value="ADP-RIBOSYLGLYCOHYDROLASE"/>
    <property type="match status" value="1"/>
</dbReference>
<evidence type="ECO:0000313" key="5">
    <source>
        <dbReference type="Proteomes" id="UP000003688"/>
    </source>
</evidence>
<feature type="binding site" evidence="3">
    <location>
        <position position="59"/>
    </location>
    <ligand>
        <name>Mg(2+)</name>
        <dbReference type="ChEBI" id="CHEBI:18420"/>
        <label>1</label>
    </ligand>
</feature>
<dbReference type="Proteomes" id="UP000003688">
    <property type="component" value="Unassembled WGS sequence"/>
</dbReference>
<comment type="similarity">
    <text evidence="1">Belongs to the ADP-ribosylglycohydrolase family.</text>
</comment>
<keyword evidence="2" id="KW-0378">Hydrolase</keyword>
<dbReference type="Pfam" id="PF03747">
    <property type="entry name" value="ADP_ribosyl_GH"/>
    <property type="match status" value="1"/>
</dbReference>
<gene>
    <name evidence="4" type="ORF">Cflav_PD1560</name>
</gene>
<dbReference type="InterPro" id="IPR036705">
    <property type="entry name" value="Ribosyl_crysJ1_sf"/>
</dbReference>
<reference evidence="4 5" key="1">
    <citation type="journal article" date="2011" name="J. Bacteriol.">
        <title>Genome sequence of 'Pedosphaera parvula' Ellin514, an aerobic Verrucomicrobial isolate from pasture soil.</title>
        <authorList>
            <person name="Kant R."/>
            <person name="van Passel M.W."/>
            <person name="Sangwan P."/>
            <person name="Palva A."/>
            <person name="Lucas S."/>
            <person name="Copeland A."/>
            <person name="Lapidus A."/>
            <person name="Glavina Del Rio T."/>
            <person name="Dalin E."/>
            <person name="Tice H."/>
            <person name="Bruce D."/>
            <person name="Goodwin L."/>
            <person name="Pitluck S."/>
            <person name="Chertkov O."/>
            <person name="Larimer F.W."/>
            <person name="Land M.L."/>
            <person name="Hauser L."/>
            <person name="Brettin T.S."/>
            <person name="Detter J.C."/>
            <person name="Han S."/>
            <person name="de Vos W.M."/>
            <person name="Janssen P.H."/>
            <person name="Smidt H."/>
        </authorList>
    </citation>
    <scope>NUCLEOTIDE SEQUENCE [LARGE SCALE GENOMIC DNA]</scope>
    <source>
        <strain evidence="4 5">Ellin514</strain>
    </source>
</reference>
<evidence type="ECO:0000313" key="4">
    <source>
        <dbReference type="EMBL" id="EEF58659.1"/>
    </source>
</evidence>
<keyword evidence="3" id="KW-0460">Magnesium</keyword>
<dbReference type="EMBL" id="ABOX02000039">
    <property type="protein sequence ID" value="EEF58659.1"/>
    <property type="molecule type" value="Genomic_DNA"/>
</dbReference>
<dbReference type="OrthoDB" id="9798107at2"/>
<feature type="binding site" evidence="3">
    <location>
        <position position="58"/>
    </location>
    <ligand>
        <name>Mg(2+)</name>
        <dbReference type="ChEBI" id="CHEBI:18420"/>
        <label>1</label>
    </ligand>
</feature>
<dbReference type="InterPro" id="IPR050792">
    <property type="entry name" value="ADP-ribosylglycohydrolase"/>
</dbReference>
<dbReference type="GO" id="GO:0016787">
    <property type="term" value="F:hydrolase activity"/>
    <property type="evidence" value="ECO:0007669"/>
    <property type="project" value="UniProtKB-KW"/>
</dbReference>
<keyword evidence="5" id="KW-1185">Reference proteome</keyword>
<sequence>MKPLSTRDRILGGLWGASVGDALGVPVEFKNRFVLSSDPITGMRGHGSHHQPAGTWSDDTSLTLCAIESLLYGFNTDDMGQRFVDWLQQNRWTPWGDVFDIGLTTMDALSRVAKGTKAEEAGSRDEHSNGNGSLMRILPLALLFASEPVDLLLDHVHRASAITHGHPRSQMACGFYCMLVAKLLKGFTPLDAYLQTVEEFNSHYQKEPLFAAQLPRFSRLISGNIHVKNSDDIVSSGYVLHTLEASIWSLLTSNSFAETVLKAVNLGGDTDTTGCVAGGLAGVFYGSRAIREDWIKILARKGDLDCLYHEFADLCETKKGS</sequence>
<comment type="caution">
    <text evidence="4">The sequence shown here is derived from an EMBL/GenBank/DDBJ whole genome shotgun (WGS) entry which is preliminary data.</text>
</comment>
<keyword evidence="3" id="KW-0479">Metal-binding</keyword>